<feature type="region of interest" description="Disordered" evidence="1">
    <location>
        <begin position="105"/>
        <end position="138"/>
    </location>
</feature>
<gene>
    <name evidence="3" type="ORF">IWW39_000233</name>
</gene>
<dbReference type="InterPro" id="IPR011021">
    <property type="entry name" value="Arrestin-like_N"/>
</dbReference>
<feature type="domain" description="Arrestin-like N-terminal" evidence="2">
    <location>
        <begin position="169"/>
        <end position="211"/>
    </location>
</feature>
<sequence length="476" mass="51515">MKWSSSNNKVSASVHLHTPQVAITHGSNNNMLLGYVIVCADRPVSIKSIKISFSGVYSAFWIEGTGQNKLEYYQNKEFIAEYLSLTKQHLVHEGRRDGVAARAAGEFQRDSGAGSAVSDWDETPSLSRSSSRSDDDVGRVVWGNDSAATIAPPLFDYADAPHDEGKPGFELGAGKHRFEFALMLPAKMPSTVVSKVGGIEYTLNACIRTKNTLGMSGYLRSHRPVHVVNLPTRLTDTAQPVSDEGVFTKQVDEGWWAMARLSTRTASPGDALQVSACLSWPGKCGYDEGVSEHLELVGVQIDMTEVTVYRSLATGATLKRIVVPIASTSSNGLARASSESARSAATSADIVHSAVSESSGLKMTADYEYRSAPMRFDMPVATRGLFNEEHRHEFVLQIPGARDTSTKGGEGSGVLTDSRSAPVSVTHELVIKLNVLDKGAQKLHTIPFKSRIVVVPEAEAFYLPAYSASMQDVRVM</sequence>
<proteinExistence type="predicted"/>
<dbReference type="PANTHER" id="PTHR11188">
    <property type="entry name" value="ARRESTIN DOMAIN CONTAINING PROTEIN"/>
    <property type="match status" value="1"/>
</dbReference>
<dbReference type="AlphaFoldDB" id="A0A9W8GPU8"/>
<evidence type="ECO:0000259" key="2">
    <source>
        <dbReference type="Pfam" id="PF00339"/>
    </source>
</evidence>
<evidence type="ECO:0000313" key="4">
    <source>
        <dbReference type="Proteomes" id="UP001151516"/>
    </source>
</evidence>
<dbReference type="GO" id="GO:0005737">
    <property type="term" value="C:cytoplasm"/>
    <property type="evidence" value="ECO:0007669"/>
    <property type="project" value="TreeGrafter"/>
</dbReference>
<dbReference type="Gene3D" id="2.60.40.640">
    <property type="match status" value="1"/>
</dbReference>
<reference evidence="3" key="1">
    <citation type="submission" date="2022-07" db="EMBL/GenBank/DDBJ databases">
        <title>Phylogenomic reconstructions and comparative analyses of Kickxellomycotina fungi.</title>
        <authorList>
            <person name="Reynolds N.K."/>
            <person name="Stajich J.E."/>
            <person name="Barry K."/>
            <person name="Grigoriev I.V."/>
            <person name="Crous P."/>
            <person name="Smith M.E."/>
        </authorList>
    </citation>
    <scope>NUCLEOTIDE SEQUENCE</scope>
    <source>
        <strain evidence="3">CBS 109367</strain>
    </source>
</reference>
<evidence type="ECO:0000256" key="1">
    <source>
        <dbReference type="SAM" id="MobiDB-lite"/>
    </source>
</evidence>
<accession>A0A9W8GPU8</accession>
<dbReference type="EMBL" id="JANBTX010000003">
    <property type="protein sequence ID" value="KAJ2691173.1"/>
    <property type="molecule type" value="Genomic_DNA"/>
</dbReference>
<comment type="caution">
    <text evidence="3">The sequence shown here is derived from an EMBL/GenBank/DDBJ whole genome shotgun (WGS) entry which is preliminary data.</text>
</comment>
<dbReference type="PANTHER" id="PTHR11188:SF17">
    <property type="entry name" value="FI21816P1"/>
    <property type="match status" value="1"/>
</dbReference>
<dbReference type="InterPro" id="IPR014752">
    <property type="entry name" value="Arrestin-like_C"/>
</dbReference>
<dbReference type="OrthoDB" id="2238745at2759"/>
<dbReference type="InterPro" id="IPR050357">
    <property type="entry name" value="Arrestin_domain-protein"/>
</dbReference>
<organism evidence="3 4">
    <name type="scientific">Coemansia spiralis</name>
    <dbReference type="NCBI Taxonomy" id="417178"/>
    <lineage>
        <taxon>Eukaryota</taxon>
        <taxon>Fungi</taxon>
        <taxon>Fungi incertae sedis</taxon>
        <taxon>Zoopagomycota</taxon>
        <taxon>Kickxellomycotina</taxon>
        <taxon>Kickxellomycetes</taxon>
        <taxon>Kickxellales</taxon>
        <taxon>Kickxellaceae</taxon>
        <taxon>Coemansia</taxon>
    </lineage>
</organism>
<dbReference type="InterPro" id="IPR014756">
    <property type="entry name" value="Ig_E-set"/>
</dbReference>
<dbReference type="GO" id="GO:0015031">
    <property type="term" value="P:protein transport"/>
    <property type="evidence" value="ECO:0007669"/>
    <property type="project" value="TreeGrafter"/>
</dbReference>
<dbReference type="SUPFAM" id="SSF81296">
    <property type="entry name" value="E set domains"/>
    <property type="match status" value="1"/>
</dbReference>
<dbReference type="Proteomes" id="UP001151516">
    <property type="component" value="Unassembled WGS sequence"/>
</dbReference>
<evidence type="ECO:0000313" key="3">
    <source>
        <dbReference type="EMBL" id="KAJ2691173.1"/>
    </source>
</evidence>
<protein>
    <recommendedName>
        <fullName evidence="2">Arrestin-like N-terminal domain-containing protein</fullName>
    </recommendedName>
</protein>
<keyword evidence="4" id="KW-1185">Reference proteome</keyword>
<name>A0A9W8GPU8_9FUNG</name>
<dbReference type="Pfam" id="PF00339">
    <property type="entry name" value="Arrestin_N"/>
    <property type="match status" value="1"/>
</dbReference>